<evidence type="ECO:0000256" key="1">
    <source>
        <dbReference type="SAM" id="MobiDB-lite"/>
    </source>
</evidence>
<dbReference type="InterPro" id="IPR010653">
    <property type="entry name" value="NlpB/DapX"/>
</dbReference>
<gene>
    <name evidence="3" type="ordered locus">TEQUI_0175</name>
</gene>
<reference evidence="3 4" key="1">
    <citation type="journal article" date="2011" name="J. Bacteriol.">
        <title>Genome sequence of Taylorella equigenitalis MCE9, the causative agent of contagious equine metritis.</title>
        <authorList>
            <person name="Hebert L."/>
            <person name="Moumen B."/>
            <person name="Duquesne F."/>
            <person name="Breuil M.F."/>
            <person name="Laugier C."/>
            <person name="Batto J.M."/>
            <person name="Renault P."/>
            <person name="Petry S."/>
        </authorList>
    </citation>
    <scope>NUCLEOTIDE SEQUENCE [LARGE SCALE GENOMIC DNA]</scope>
    <source>
        <strain evidence="3 4">MCE9</strain>
    </source>
</reference>
<name>A0A654KFG6_TAYEM</name>
<feature type="signal peptide" evidence="2">
    <location>
        <begin position="1"/>
        <end position="20"/>
    </location>
</feature>
<dbReference type="PROSITE" id="PS51257">
    <property type="entry name" value="PROKAR_LIPOPROTEIN"/>
    <property type="match status" value="1"/>
</dbReference>
<dbReference type="Pfam" id="PF06804">
    <property type="entry name" value="Lipoprotein_18"/>
    <property type="match status" value="2"/>
</dbReference>
<evidence type="ECO:0000313" key="3">
    <source>
        <dbReference type="EMBL" id="ADU91129.1"/>
    </source>
</evidence>
<feature type="region of interest" description="Disordered" evidence="1">
    <location>
        <begin position="275"/>
        <end position="310"/>
    </location>
</feature>
<organism evidence="3 4">
    <name type="scientific">Taylorella equigenitalis (strain MCE9)</name>
    <dbReference type="NCBI Taxonomy" id="937774"/>
    <lineage>
        <taxon>Bacteria</taxon>
        <taxon>Pseudomonadati</taxon>
        <taxon>Pseudomonadota</taxon>
        <taxon>Betaproteobacteria</taxon>
        <taxon>Burkholderiales</taxon>
        <taxon>Alcaligenaceae</taxon>
        <taxon>Taylorella</taxon>
    </lineage>
</organism>
<dbReference type="Gene3D" id="3.30.310.170">
    <property type="entry name" value="Outer membrane protein assembly factor BamC"/>
    <property type="match status" value="1"/>
</dbReference>
<feature type="chain" id="PRO_5024856815" evidence="2">
    <location>
        <begin position="21"/>
        <end position="442"/>
    </location>
</feature>
<dbReference type="AlphaFoldDB" id="A0A654KFG6"/>
<dbReference type="InterPro" id="IPR042268">
    <property type="entry name" value="BamC_C"/>
</dbReference>
<protein>
    <submittedName>
        <fullName evidence="3">Outer membrane protein NlpB</fullName>
    </submittedName>
</protein>
<dbReference type="KEGG" id="teq:TEQUI_0175"/>
<accession>A0A654KFG6</accession>
<sequence length="442" mass="49065">MNIKNKTLILSALIAGFVLAGCESTGELLPEKEVDYKSAVRGDPLSLPPDLSSAAITPQYSTRDGQASALTFNEALEKDKANKAKGNVVLPQSDNMRIISEGSRRWLQIDADPNDVYPLLLSFWGDLGFTIDQDRPEVGIIRTDWAEDRAKIPDTLLRRTLGSIIDNVYDSGERERFTTRIERVNGRSEVFISNERMEETAMDRNQDTFKWLPAPEDQDLNALMLARLMKHLGASDSLAQTAYQGIDFKKSKKQKEDERIQRAKEREKAYKEKLKEEKANAKSAKASEMSDINSSTTEAPVITGGPSTTPISKEEKVAQIVNSSRPVTFNPDDVALELPHSGNSFEVVKNAITKAGFNVQSLNASSKTIDILYLDTDTGEKREASNPLSRLWGDKGNLTPLPYKIVVNDEATRSFIRVMDPKGSPDNSNTAKRILTVINDNL</sequence>
<dbReference type="Proteomes" id="UP000007472">
    <property type="component" value="Chromosome"/>
</dbReference>
<dbReference type="EMBL" id="CP002456">
    <property type="protein sequence ID" value="ADU91129.1"/>
    <property type="molecule type" value="Genomic_DNA"/>
</dbReference>
<evidence type="ECO:0000256" key="2">
    <source>
        <dbReference type="SAM" id="SignalP"/>
    </source>
</evidence>
<proteinExistence type="predicted"/>
<keyword evidence="2" id="KW-0732">Signal</keyword>
<evidence type="ECO:0000313" key="4">
    <source>
        <dbReference type="Proteomes" id="UP000007472"/>
    </source>
</evidence>